<name>G5A310_PHYSP</name>
<evidence type="ECO:0000259" key="1">
    <source>
        <dbReference type="PROSITE" id="PS50280"/>
    </source>
</evidence>
<organism evidence="2 3">
    <name type="scientific">Phytophthora sojae (strain P6497)</name>
    <name type="common">Soybean stem and root rot agent</name>
    <name type="synonym">Phytophthora megasperma f. sp. glycines</name>
    <dbReference type="NCBI Taxonomy" id="1094619"/>
    <lineage>
        <taxon>Eukaryota</taxon>
        <taxon>Sar</taxon>
        <taxon>Stramenopiles</taxon>
        <taxon>Oomycota</taxon>
        <taxon>Peronosporomycetes</taxon>
        <taxon>Peronosporales</taxon>
        <taxon>Peronosporaceae</taxon>
        <taxon>Phytophthora</taxon>
    </lineage>
</organism>
<dbReference type="PROSITE" id="PS50280">
    <property type="entry name" value="SET"/>
    <property type="match status" value="1"/>
</dbReference>
<dbReference type="Gene3D" id="2.170.270.10">
    <property type="entry name" value="SET domain"/>
    <property type="match status" value="1"/>
</dbReference>
<dbReference type="InterPro" id="IPR046341">
    <property type="entry name" value="SET_dom_sf"/>
</dbReference>
<dbReference type="InterPro" id="IPR001214">
    <property type="entry name" value="SET_dom"/>
</dbReference>
<dbReference type="AlphaFoldDB" id="G5A310"/>
<dbReference type="Proteomes" id="UP000002640">
    <property type="component" value="Unassembled WGS sequence"/>
</dbReference>
<dbReference type="EMBL" id="JH159159">
    <property type="protein sequence ID" value="EGZ10050.1"/>
    <property type="molecule type" value="Genomic_DNA"/>
</dbReference>
<proteinExistence type="predicted"/>
<sequence>MRGLVAKEAIPAGEVIGEYLGHIQLFGPPCKNGPVNEGLRMHLKTRTTGNKHVGIDALECGGKLQLMNHACDPSARFHEVQTGSKLSVVAVTIRDVKAGEQVTVSYGNKLWFVCRCGWEGCQHRAIKHLPDVKVRPGPARRQRVEA</sequence>
<keyword evidence="3" id="KW-1185">Reference proteome</keyword>
<gene>
    <name evidence="2" type="ORF">PHYSODRAFT_521917</name>
</gene>
<accession>G5A310</accession>
<reference evidence="2 3" key="1">
    <citation type="journal article" date="2006" name="Science">
        <title>Phytophthora genome sequences uncover evolutionary origins and mechanisms of pathogenesis.</title>
        <authorList>
            <person name="Tyler B.M."/>
            <person name="Tripathy S."/>
            <person name="Zhang X."/>
            <person name="Dehal P."/>
            <person name="Jiang R.H."/>
            <person name="Aerts A."/>
            <person name="Arredondo F.D."/>
            <person name="Baxter L."/>
            <person name="Bensasson D."/>
            <person name="Beynon J.L."/>
            <person name="Chapman J."/>
            <person name="Damasceno C.M."/>
            <person name="Dorrance A.E."/>
            <person name="Dou D."/>
            <person name="Dickerman A.W."/>
            <person name="Dubchak I.L."/>
            <person name="Garbelotto M."/>
            <person name="Gijzen M."/>
            <person name="Gordon S.G."/>
            <person name="Govers F."/>
            <person name="Grunwald N.J."/>
            <person name="Huang W."/>
            <person name="Ivors K.L."/>
            <person name="Jones R.W."/>
            <person name="Kamoun S."/>
            <person name="Krampis K."/>
            <person name="Lamour K.H."/>
            <person name="Lee M.K."/>
            <person name="McDonald W.H."/>
            <person name="Medina M."/>
            <person name="Meijer H.J."/>
            <person name="Nordberg E.K."/>
            <person name="Maclean D.J."/>
            <person name="Ospina-Giraldo M.D."/>
            <person name="Morris P.F."/>
            <person name="Phuntumart V."/>
            <person name="Putnam N.H."/>
            <person name="Rash S."/>
            <person name="Rose J.K."/>
            <person name="Sakihama Y."/>
            <person name="Salamov A.A."/>
            <person name="Savidor A."/>
            <person name="Scheuring C.F."/>
            <person name="Smith B.M."/>
            <person name="Sobral B.W."/>
            <person name="Terry A."/>
            <person name="Torto-Alalibo T.A."/>
            <person name="Win J."/>
            <person name="Xu Z."/>
            <person name="Zhang H."/>
            <person name="Grigoriev I.V."/>
            <person name="Rokhsar D.S."/>
            <person name="Boore J.L."/>
        </authorList>
    </citation>
    <scope>NUCLEOTIDE SEQUENCE [LARGE SCALE GENOMIC DNA]</scope>
    <source>
        <strain evidence="2 3">P6497</strain>
    </source>
</reference>
<dbReference type="SMR" id="G5A310"/>
<dbReference type="KEGG" id="psoj:PHYSODRAFT_521917"/>
<evidence type="ECO:0000313" key="2">
    <source>
        <dbReference type="EMBL" id="EGZ10050.1"/>
    </source>
</evidence>
<protein>
    <recommendedName>
        <fullName evidence="1">SET domain-containing protein</fullName>
    </recommendedName>
</protein>
<feature type="domain" description="SET" evidence="1">
    <location>
        <begin position="1"/>
        <end position="107"/>
    </location>
</feature>
<dbReference type="GeneID" id="20660456"/>
<dbReference type="SUPFAM" id="SSF82199">
    <property type="entry name" value="SET domain"/>
    <property type="match status" value="1"/>
</dbReference>
<dbReference type="SMART" id="SM00317">
    <property type="entry name" value="SET"/>
    <property type="match status" value="1"/>
</dbReference>
<dbReference type="InParanoid" id="G5A310"/>
<dbReference type="RefSeq" id="XP_009534911.1">
    <property type="nucleotide sequence ID" value="XM_009536616.1"/>
</dbReference>
<evidence type="ECO:0000313" key="3">
    <source>
        <dbReference type="Proteomes" id="UP000002640"/>
    </source>
</evidence>
<dbReference type="Pfam" id="PF00856">
    <property type="entry name" value="SET"/>
    <property type="match status" value="1"/>
</dbReference>